<organism evidence="3 4">
    <name type="scientific">Xylaria bambusicola</name>
    <dbReference type="NCBI Taxonomy" id="326684"/>
    <lineage>
        <taxon>Eukaryota</taxon>
        <taxon>Fungi</taxon>
        <taxon>Dikarya</taxon>
        <taxon>Ascomycota</taxon>
        <taxon>Pezizomycotina</taxon>
        <taxon>Sordariomycetes</taxon>
        <taxon>Xylariomycetidae</taxon>
        <taxon>Xylariales</taxon>
        <taxon>Xylariaceae</taxon>
        <taxon>Xylaria</taxon>
    </lineage>
</organism>
<keyword evidence="4" id="KW-1185">Reference proteome</keyword>
<keyword evidence="2" id="KW-1133">Transmembrane helix</keyword>
<feature type="region of interest" description="Disordered" evidence="1">
    <location>
        <begin position="101"/>
        <end position="125"/>
    </location>
</feature>
<dbReference type="AlphaFoldDB" id="A0AAN7V017"/>
<keyword evidence="2" id="KW-0812">Transmembrane</keyword>
<name>A0AAN7V017_9PEZI</name>
<evidence type="ECO:0000313" key="4">
    <source>
        <dbReference type="Proteomes" id="UP001305414"/>
    </source>
</evidence>
<evidence type="ECO:0000256" key="1">
    <source>
        <dbReference type="SAM" id="MobiDB-lite"/>
    </source>
</evidence>
<dbReference type="Proteomes" id="UP001305414">
    <property type="component" value="Unassembled WGS sequence"/>
</dbReference>
<keyword evidence="2" id="KW-0472">Membrane</keyword>
<protein>
    <submittedName>
        <fullName evidence="3">Uncharacterized protein</fullName>
    </submittedName>
</protein>
<feature type="transmembrane region" description="Helical" evidence="2">
    <location>
        <begin position="260"/>
        <end position="282"/>
    </location>
</feature>
<feature type="transmembrane region" description="Helical" evidence="2">
    <location>
        <begin position="141"/>
        <end position="161"/>
    </location>
</feature>
<evidence type="ECO:0000313" key="3">
    <source>
        <dbReference type="EMBL" id="KAK5637113.1"/>
    </source>
</evidence>
<accession>A0AAN7V017</accession>
<feature type="transmembrane region" description="Helical" evidence="2">
    <location>
        <begin position="288"/>
        <end position="310"/>
    </location>
</feature>
<evidence type="ECO:0000256" key="2">
    <source>
        <dbReference type="SAM" id="Phobius"/>
    </source>
</evidence>
<gene>
    <name evidence="3" type="ORF">RRF57_012825</name>
</gene>
<feature type="compositionally biased region" description="Basic and acidic residues" evidence="1">
    <location>
        <begin position="101"/>
        <end position="118"/>
    </location>
</feature>
<sequence>MRRASVLFVILQSASFQTLNYLVVEYIALDTFWNQVMQDPAYREYDRAYQALWDAKYGNQTRAHTDKTNTGQAARLELPASDADEIDGRLLSIHPSIDAAHDVEHQSEGSEPRAEPEVHSATIPAQKARDRSWRTVALECLRIFFIQVLLGPLLYAWHIWLERLFPTRRSAHQDNASIDAKQKGADTTFAEDTREEQVIQKWLRQGKIRRASLSWPNTFAKWTLQWTIGRYWMDNAGGLLGTLLRRQSPSKSLLMPTTYVFYWLVRRLTTAPLCTMLSFVMVPASKRLSFLSGVTLLWNALLALMLYLLAPRVMHAEWMQGYLSNMTEEIKLESQGLAHSSR</sequence>
<dbReference type="EMBL" id="JAWHQM010000092">
    <property type="protein sequence ID" value="KAK5637113.1"/>
    <property type="molecule type" value="Genomic_DNA"/>
</dbReference>
<reference evidence="3 4" key="1">
    <citation type="submission" date="2023-10" db="EMBL/GenBank/DDBJ databases">
        <title>Draft genome sequence of Xylaria bambusicola isolate GMP-LS, the root and basal stem rot pathogen of sugarcane in Indonesia.</title>
        <authorList>
            <person name="Selvaraj P."/>
            <person name="Muralishankar V."/>
            <person name="Muruganantham S."/>
            <person name="Sp S."/>
            <person name="Haryani S."/>
            <person name="Lau K.J.X."/>
            <person name="Naqvi N.I."/>
        </authorList>
    </citation>
    <scope>NUCLEOTIDE SEQUENCE [LARGE SCALE GENOMIC DNA]</scope>
    <source>
        <strain evidence="3">GMP-LS</strain>
    </source>
</reference>
<comment type="caution">
    <text evidence="3">The sequence shown here is derived from an EMBL/GenBank/DDBJ whole genome shotgun (WGS) entry which is preliminary data.</text>
</comment>
<proteinExistence type="predicted"/>